<protein>
    <recommendedName>
        <fullName evidence="5">Formimidoylglutamase</fullName>
        <ecNumber evidence="5">3.5.3.8</ecNumber>
    </recommendedName>
</protein>
<feature type="binding site" evidence="6">
    <location>
        <position position="117"/>
    </location>
    <ligand>
        <name>Mn(2+)</name>
        <dbReference type="ChEBI" id="CHEBI:29035"/>
        <label>1</label>
    </ligand>
</feature>
<dbReference type="GO" id="GO:0046872">
    <property type="term" value="F:metal ion binding"/>
    <property type="evidence" value="ECO:0007669"/>
    <property type="project" value="UniProtKB-KW"/>
</dbReference>
<proteinExistence type="inferred from homology"/>
<dbReference type="AlphaFoldDB" id="A0A8J7G3U5"/>
<evidence type="ECO:0000313" key="9">
    <source>
        <dbReference type="Proteomes" id="UP000622653"/>
    </source>
</evidence>
<dbReference type="EMBL" id="JADKPV010000001">
    <property type="protein sequence ID" value="MBF4500912.1"/>
    <property type="molecule type" value="Genomic_DNA"/>
</dbReference>
<reference evidence="8" key="1">
    <citation type="submission" date="2020-11" db="EMBL/GenBank/DDBJ databases">
        <title>Multidrug resistant novel bacterium Savagea serpentis sp. nov., isolated from the scats of a vine snake (Ahaetulla nasuta).</title>
        <authorList>
            <person name="Venkata Ramana V."/>
            <person name="Vikas Patil S."/>
            <person name="Yogita Lugani V."/>
        </authorList>
    </citation>
    <scope>NUCLEOTIDE SEQUENCE</scope>
    <source>
        <strain evidence="8">SN6</strain>
    </source>
</reference>
<feature type="binding site" evidence="6">
    <location>
        <position position="145"/>
    </location>
    <ligand>
        <name>Mn(2+)</name>
        <dbReference type="ChEBI" id="CHEBI:29035"/>
        <label>1</label>
    </ligand>
</feature>
<comment type="cofactor">
    <cofactor evidence="6">
        <name>Mn(2+)</name>
        <dbReference type="ChEBI" id="CHEBI:29035"/>
    </cofactor>
    <text evidence="6">Binds 2 manganese ions per subunit.</text>
</comment>
<keyword evidence="1 6" id="KW-0479">Metal-binding</keyword>
<feature type="binding site" evidence="6">
    <location>
        <position position="147"/>
    </location>
    <ligand>
        <name>Mn(2+)</name>
        <dbReference type="ChEBI" id="CHEBI:29035"/>
        <label>1</label>
    </ligand>
</feature>
<dbReference type="Proteomes" id="UP000622653">
    <property type="component" value="Unassembled WGS sequence"/>
</dbReference>
<evidence type="ECO:0000256" key="4">
    <source>
        <dbReference type="ARBA" id="ARBA00023211"/>
    </source>
</evidence>
<dbReference type="GO" id="GO:0050415">
    <property type="term" value="F:formimidoylglutamase activity"/>
    <property type="evidence" value="ECO:0007669"/>
    <property type="project" value="UniProtKB-UniRule"/>
</dbReference>
<evidence type="ECO:0000256" key="1">
    <source>
        <dbReference type="ARBA" id="ARBA00022723"/>
    </source>
</evidence>
<feature type="binding site" evidence="6">
    <location>
        <position position="231"/>
    </location>
    <ligand>
        <name>Mn(2+)</name>
        <dbReference type="ChEBI" id="CHEBI:29035"/>
        <label>1</label>
    </ligand>
</feature>
<dbReference type="PANTHER" id="PTHR11358:SF35">
    <property type="entry name" value="FORMIMIDOYLGLUTAMASE"/>
    <property type="match status" value="1"/>
</dbReference>
<organism evidence="8 9">
    <name type="scientific">Savagea serpentis</name>
    <dbReference type="NCBI Taxonomy" id="2785297"/>
    <lineage>
        <taxon>Bacteria</taxon>
        <taxon>Bacillati</taxon>
        <taxon>Bacillota</taxon>
        <taxon>Bacilli</taxon>
        <taxon>Bacillales</taxon>
        <taxon>Caryophanaceae</taxon>
        <taxon>Savagea</taxon>
    </lineage>
</organism>
<feature type="binding site" evidence="6">
    <location>
        <position position="143"/>
    </location>
    <ligand>
        <name>Mn(2+)</name>
        <dbReference type="ChEBI" id="CHEBI:29035"/>
        <label>1</label>
    </ligand>
</feature>
<name>A0A8J7G3U5_9BACL</name>
<comment type="caution">
    <text evidence="8">The sequence shown here is derived from an EMBL/GenBank/DDBJ whole genome shotgun (WGS) entry which is preliminary data.</text>
</comment>
<accession>A0A8J7G3U5</accession>
<evidence type="ECO:0000256" key="2">
    <source>
        <dbReference type="ARBA" id="ARBA00022801"/>
    </source>
</evidence>
<sequence>MFQWSGRVDSETDPSTFRYHQVVNEPRQNKFVRLIGFASEEGVRRNSGRLGAKQAPKFVREQLSSIPWTLPSEVSIEDAGDIEIQGNDLEGGYVKLKQAVSETIQQEGLAIVIGGGHETTYGNYLGVREALGEDVKLGIINIDAHYDMRPYDQQVSSGTMFLQIQDEDPNASYCVLGIQPFGNTTSLHNVAKDYDVTVMEAAEVTMSNWEKIKRQLQEFMNMQDAVYLTLCVDVLNTAYAPGVSATTPLGIDPFITNKIIDYVMQQNKAVSFDICEINPTYDRDNQTAKLGAYFINQAIVARMNP</sequence>
<evidence type="ECO:0000256" key="5">
    <source>
        <dbReference type="NCBIfam" id="TIGR01227"/>
    </source>
</evidence>
<keyword evidence="2 8" id="KW-0378">Hydrolase</keyword>
<evidence type="ECO:0000256" key="6">
    <source>
        <dbReference type="PIRSR" id="PIRSR036979-1"/>
    </source>
</evidence>
<keyword evidence="9" id="KW-1185">Reference proteome</keyword>
<evidence type="ECO:0000256" key="7">
    <source>
        <dbReference type="PROSITE-ProRule" id="PRU00742"/>
    </source>
</evidence>
<evidence type="ECO:0000313" key="8">
    <source>
        <dbReference type="EMBL" id="MBF4500912.1"/>
    </source>
</evidence>
<dbReference type="PIRSF" id="PIRSF036979">
    <property type="entry name" value="Arginase"/>
    <property type="match status" value="1"/>
</dbReference>
<dbReference type="InterPro" id="IPR006035">
    <property type="entry name" value="Ureohydrolase"/>
</dbReference>
<keyword evidence="4 6" id="KW-0464">Manganese</keyword>
<dbReference type="PROSITE" id="PS51409">
    <property type="entry name" value="ARGINASE_2"/>
    <property type="match status" value="1"/>
</dbReference>
<gene>
    <name evidence="8" type="primary">hutG</name>
    <name evidence="8" type="ORF">IRY55_05985</name>
</gene>
<dbReference type="GO" id="GO:0019556">
    <property type="term" value="P:L-histidine catabolic process to glutamate and formamide"/>
    <property type="evidence" value="ECO:0007669"/>
    <property type="project" value="UniProtKB-UniRule"/>
</dbReference>
<dbReference type="Pfam" id="PF00491">
    <property type="entry name" value="Arginase"/>
    <property type="match status" value="1"/>
</dbReference>
<dbReference type="NCBIfam" id="TIGR01227">
    <property type="entry name" value="hutG"/>
    <property type="match status" value="1"/>
</dbReference>
<dbReference type="EC" id="3.5.3.8" evidence="5"/>
<dbReference type="InterPro" id="IPR023696">
    <property type="entry name" value="Ureohydrolase_dom_sf"/>
</dbReference>
<dbReference type="SUPFAM" id="SSF52768">
    <property type="entry name" value="Arginase/deacetylase"/>
    <property type="match status" value="1"/>
</dbReference>
<dbReference type="PANTHER" id="PTHR11358">
    <property type="entry name" value="ARGINASE/AGMATINASE"/>
    <property type="match status" value="1"/>
</dbReference>
<feature type="binding site" evidence="6">
    <location>
        <position position="233"/>
    </location>
    <ligand>
        <name>Mn(2+)</name>
        <dbReference type="ChEBI" id="CHEBI:29035"/>
        <label>1</label>
    </ligand>
</feature>
<dbReference type="InterPro" id="IPR005923">
    <property type="entry name" value="HutG"/>
</dbReference>
<comment type="similarity">
    <text evidence="7">Belongs to the arginase family.</text>
</comment>
<evidence type="ECO:0000256" key="3">
    <source>
        <dbReference type="ARBA" id="ARBA00022808"/>
    </source>
</evidence>
<dbReference type="Gene3D" id="3.40.800.10">
    <property type="entry name" value="Ureohydrolase domain"/>
    <property type="match status" value="1"/>
</dbReference>
<keyword evidence="3" id="KW-0369">Histidine metabolism</keyword>
<dbReference type="GO" id="GO:0033389">
    <property type="term" value="P:putrescine biosynthetic process from arginine, via agmatine"/>
    <property type="evidence" value="ECO:0007669"/>
    <property type="project" value="TreeGrafter"/>
</dbReference>
<dbReference type="GO" id="GO:0008783">
    <property type="term" value="F:agmatinase activity"/>
    <property type="evidence" value="ECO:0007669"/>
    <property type="project" value="TreeGrafter"/>
</dbReference>
<dbReference type="CDD" id="cd09988">
    <property type="entry name" value="Formimidoylglutamase"/>
    <property type="match status" value="1"/>
</dbReference>